<evidence type="ECO:0000256" key="13">
    <source>
        <dbReference type="ARBA" id="ARBA00077165"/>
    </source>
</evidence>
<evidence type="ECO:0000256" key="1">
    <source>
        <dbReference type="ARBA" id="ARBA00004496"/>
    </source>
</evidence>
<comment type="subcellular location">
    <subcellularLocation>
        <location evidence="1 15">Cytoplasm</location>
    </subcellularLocation>
</comment>
<evidence type="ECO:0000256" key="3">
    <source>
        <dbReference type="ARBA" id="ARBA00022679"/>
    </source>
</evidence>
<comment type="caution">
    <text evidence="16">The sequence shown here is derived from an EMBL/GenBank/DDBJ whole genome shotgun (WGS) entry which is preliminary data.</text>
</comment>
<reference evidence="16 17" key="1">
    <citation type="submission" date="2006-02" db="EMBL/GenBank/DDBJ databases">
        <authorList>
            <person name="Moran M.A."/>
            <person name="Kjelleberg S."/>
            <person name="Egan S."/>
            <person name="Saunders N."/>
            <person name="Thomas T."/>
            <person name="Ferriera S."/>
            <person name="Johnson J."/>
            <person name="Kravitz S."/>
            <person name="Halpern A."/>
            <person name="Remington K."/>
            <person name="Beeson K."/>
            <person name="Tran B."/>
            <person name="Rogers Y.-H."/>
            <person name="Friedman R."/>
            <person name="Venter J.C."/>
        </authorList>
    </citation>
    <scope>NUCLEOTIDE SEQUENCE [LARGE SCALE GENOMIC DNA]</scope>
    <source>
        <strain evidence="16 17">D2</strain>
    </source>
</reference>
<sequence>MLSLTLQYPTKATMNRILYQLSNHTVEFPDPTLALEDPDGLLAIGGDLSATRLINAYQHGVFPWFNDDDPIMWWSPSQRAIIELEEFHVSRSLKKSLNKHPFKVFINRDFAEVMYQCQRQRIHHEGTWISDEMLDAYTTLHKMGHAHSIEIWLNDQLVGGLYGIMLGAVFCGESMFHTMPNTSKLASWALVNWLKRNQGAFIDCQVLNPHTASLGAKAISRDEYLSRLSTQMTHIDLKRMWQSQELINIYEY</sequence>
<evidence type="ECO:0000256" key="2">
    <source>
        <dbReference type="ARBA" id="ARBA00022490"/>
    </source>
</evidence>
<dbReference type="PANTHER" id="PTHR30098">
    <property type="entry name" value="LEUCYL/PHENYLALANYL-TRNA--PROTEIN TRANSFERASE"/>
    <property type="match status" value="1"/>
</dbReference>
<dbReference type="PANTHER" id="PTHR30098:SF2">
    <property type="entry name" value="LEUCYL_PHENYLALANYL-TRNA--PROTEIN TRANSFERASE"/>
    <property type="match status" value="1"/>
</dbReference>
<keyword evidence="2 15" id="KW-0963">Cytoplasm</keyword>
<dbReference type="Gene3D" id="3.30.70.3550">
    <property type="entry name" value="Leucyl/phenylalanyl-tRNA-protein transferase, N-terminal domain"/>
    <property type="match status" value="1"/>
</dbReference>
<dbReference type="HOGENOM" id="CLU_075045_0_0_6"/>
<dbReference type="FunFam" id="3.30.70.3550:FF:000001">
    <property type="entry name" value="Leucyl/phenylalanyl-tRNA--protein transferase"/>
    <property type="match status" value="1"/>
</dbReference>
<evidence type="ECO:0000256" key="12">
    <source>
        <dbReference type="ARBA" id="ARBA00077136"/>
    </source>
</evidence>
<evidence type="ECO:0000256" key="4">
    <source>
        <dbReference type="ARBA" id="ARBA00023315"/>
    </source>
</evidence>
<dbReference type="InterPro" id="IPR042221">
    <property type="entry name" value="Leu/Phe-tRNA_Trfase_N"/>
</dbReference>
<dbReference type="STRING" id="87626.PTD2_19050"/>
<evidence type="ECO:0000256" key="10">
    <source>
        <dbReference type="ARBA" id="ARBA00066767"/>
    </source>
</evidence>
<dbReference type="Proteomes" id="UP000006201">
    <property type="component" value="Unassembled WGS sequence"/>
</dbReference>
<dbReference type="EMBL" id="AAOH01000005">
    <property type="protein sequence ID" value="EAR27950.1"/>
    <property type="molecule type" value="Genomic_DNA"/>
</dbReference>
<dbReference type="Pfam" id="PF03588">
    <property type="entry name" value="Leu_Phe_trans"/>
    <property type="match status" value="1"/>
</dbReference>
<keyword evidence="3 15" id="KW-0808">Transferase</keyword>
<dbReference type="EC" id="2.3.2.6" evidence="10 15"/>
<accession>A4CC63</accession>
<keyword evidence="17" id="KW-1185">Reference proteome</keyword>
<evidence type="ECO:0000256" key="5">
    <source>
        <dbReference type="ARBA" id="ARBA00050607"/>
    </source>
</evidence>
<dbReference type="Gene3D" id="3.40.630.70">
    <property type="entry name" value="Leucyl/phenylalanyl-tRNA-protein transferase, C-terminal domain"/>
    <property type="match status" value="1"/>
</dbReference>
<comment type="function">
    <text evidence="8 15">Functions in the N-end rule pathway of protein degradation where it conjugates Leu, Phe and, less efficiently, Met from aminoacyl-tRNAs to the N-termini of proteins containing an N-terminal arginine or lysine.</text>
</comment>
<evidence type="ECO:0000313" key="16">
    <source>
        <dbReference type="EMBL" id="EAR27950.1"/>
    </source>
</evidence>
<comment type="catalytic activity">
    <reaction evidence="5 15">
        <text>L-phenylalanyl-tRNA(Phe) + an N-terminal L-alpha-aminoacyl-[protein] = an N-terminal L-phenylalanyl-L-alpha-aminoacyl-[protein] + tRNA(Phe)</text>
        <dbReference type="Rhea" id="RHEA:43632"/>
        <dbReference type="Rhea" id="RHEA-COMP:9668"/>
        <dbReference type="Rhea" id="RHEA-COMP:9699"/>
        <dbReference type="Rhea" id="RHEA-COMP:10636"/>
        <dbReference type="Rhea" id="RHEA-COMP:10637"/>
        <dbReference type="ChEBI" id="CHEBI:78442"/>
        <dbReference type="ChEBI" id="CHEBI:78531"/>
        <dbReference type="ChEBI" id="CHEBI:78597"/>
        <dbReference type="ChEBI" id="CHEBI:83561"/>
        <dbReference type="EC" id="2.3.2.6"/>
    </reaction>
</comment>
<name>A4CC63_9GAMM</name>
<dbReference type="GO" id="GO:0008914">
    <property type="term" value="F:leucyl-tRNA--protein transferase activity"/>
    <property type="evidence" value="ECO:0007669"/>
    <property type="project" value="UniProtKB-UniRule"/>
</dbReference>
<gene>
    <name evidence="15" type="primary">aat</name>
    <name evidence="16" type="ORF">PTD2_19050</name>
</gene>
<evidence type="ECO:0000256" key="15">
    <source>
        <dbReference type="HAMAP-Rule" id="MF_00688"/>
    </source>
</evidence>
<organism evidence="16 17">
    <name type="scientific">Pseudoalteromonas tunicata D2</name>
    <dbReference type="NCBI Taxonomy" id="87626"/>
    <lineage>
        <taxon>Bacteria</taxon>
        <taxon>Pseudomonadati</taxon>
        <taxon>Pseudomonadota</taxon>
        <taxon>Gammaproteobacteria</taxon>
        <taxon>Alteromonadales</taxon>
        <taxon>Pseudoalteromonadaceae</taxon>
        <taxon>Pseudoalteromonas</taxon>
    </lineage>
</organism>
<evidence type="ECO:0000256" key="7">
    <source>
        <dbReference type="ARBA" id="ARBA00051538"/>
    </source>
</evidence>
<dbReference type="HAMAP" id="MF_00688">
    <property type="entry name" value="Leu_Phe_trans"/>
    <property type="match status" value="1"/>
</dbReference>
<dbReference type="GO" id="GO:0030163">
    <property type="term" value="P:protein catabolic process"/>
    <property type="evidence" value="ECO:0007669"/>
    <property type="project" value="UniProtKB-UniRule"/>
</dbReference>
<dbReference type="NCBIfam" id="TIGR00667">
    <property type="entry name" value="aat"/>
    <property type="match status" value="1"/>
</dbReference>
<evidence type="ECO:0000256" key="11">
    <source>
        <dbReference type="ARBA" id="ARBA00074372"/>
    </source>
</evidence>
<dbReference type="eggNOG" id="COG2360">
    <property type="taxonomic scope" value="Bacteria"/>
</dbReference>
<evidence type="ECO:0000256" key="14">
    <source>
        <dbReference type="ARBA" id="ARBA00083640"/>
    </source>
</evidence>
<evidence type="ECO:0000256" key="9">
    <source>
        <dbReference type="ARBA" id="ARBA00061535"/>
    </source>
</evidence>
<dbReference type="InterPro" id="IPR016181">
    <property type="entry name" value="Acyl_CoA_acyltransferase"/>
</dbReference>
<dbReference type="AlphaFoldDB" id="A4CC63"/>
<proteinExistence type="inferred from homology"/>
<evidence type="ECO:0000256" key="8">
    <source>
        <dbReference type="ARBA" id="ARBA00054043"/>
    </source>
</evidence>
<protein>
    <recommendedName>
        <fullName evidence="11 15">Leucyl/phenylalanyl-tRNA--protein transferase</fullName>
        <ecNumber evidence="10 15">2.3.2.6</ecNumber>
    </recommendedName>
    <alternativeName>
        <fullName evidence="12 15">L/F-transferase</fullName>
    </alternativeName>
    <alternativeName>
        <fullName evidence="13 15">Leucyltransferase</fullName>
    </alternativeName>
    <alternativeName>
        <fullName evidence="14 15">Phenyalanyltransferase</fullName>
    </alternativeName>
</protein>
<comment type="catalytic activity">
    <reaction evidence="6 15">
        <text>N-terminal L-arginyl-[protein] + L-leucyl-tRNA(Leu) = N-terminal L-leucyl-L-arginyl-[protein] + tRNA(Leu) + H(+)</text>
        <dbReference type="Rhea" id="RHEA:50416"/>
        <dbReference type="Rhea" id="RHEA-COMP:9613"/>
        <dbReference type="Rhea" id="RHEA-COMP:9622"/>
        <dbReference type="Rhea" id="RHEA-COMP:12672"/>
        <dbReference type="Rhea" id="RHEA-COMP:12673"/>
        <dbReference type="ChEBI" id="CHEBI:15378"/>
        <dbReference type="ChEBI" id="CHEBI:64719"/>
        <dbReference type="ChEBI" id="CHEBI:78442"/>
        <dbReference type="ChEBI" id="CHEBI:78494"/>
        <dbReference type="ChEBI" id="CHEBI:133044"/>
        <dbReference type="EC" id="2.3.2.6"/>
    </reaction>
</comment>
<dbReference type="FunFam" id="3.40.630.70:FF:000001">
    <property type="entry name" value="Leucyl/phenylalanyl-tRNA--protein transferase"/>
    <property type="match status" value="1"/>
</dbReference>
<dbReference type="InterPro" id="IPR042203">
    <property type="entry name" value="Leu/Phe-tRNA_Trfase_C"/>
</dbReference>
<evidence type="ECO:0000313" key="17">
    <source>
        <dbReference type="Proteomes" id="UP000006201"/>
    </source>
</evidence>
<dbReference type="InterPro" id="IPR004616">
    <property type="entry name" value="Leu/Phe-tRNA_Trfase"/>
</dbReference>
<keyword evidence="4 15" id="KW-0012">Acyltransferase</keyword>
<comment type="catalytic activity">
    <reaction evidence="7 15">
        <text>N-terminal L-lysyl-[protein] + L-leucyl-tRNA(Leu) = N-terminal L-leucyl-L-lysyl-[protein] + tRNA(Leu) + H(+)</text>
        <dbReference type="Rhea" id="RHEA:12340"/>
        <dbReference type="Rhea" id="RHEA-COMP:9613"/>
        <dbReference type="Rhea" id="RHEA-COMP:9622"/>
        <dbReference type="Rhea" id="RHEA-COMP:12670"/>
        <dbReference type="Rhea" id="RHEA-COMP:12671"/>
        <dbReference type="ChEBI" id="CHEBI:15378"/>
        <dbReference type="ChEBI" id="CHEBI:65249"/>
        <dbReference type="ChEBI" id="CHEBI:78442"/>
        <dbReference type="ChEBI" id="CHEBI:78494"/>
        <dbReference type="ChEBI" id="CHEBI:133043"/>
        <dbReference type="EC" id="2.3.2.6"/>
    </reaction>
</comment>
<dbReference type="SUPFAM" id="SSF55729">
    <property type="entry name" value="Acyl-CoA N-acyltransferases (Nat)"/>
    <property type="match status" value="1"/>
</dbReference>
<evidence type="ECO:0000256" key="6">
    <source>
        <dbReference type="ARBA" id="ARBA00050652"/>
    </source>
</evidence>
<comment type="similarity">
    <text evidence="9 15">Belongs to the L/F-transferase family.</text>
</comment>
<dbReference type="GO" id="GO:0005737">
    <property type="term" value="C:cytoplasm"/>
    <property type="evidence" value="ECO:0007669"/>
    <property type="project" value="UniProtKB-SubCell"/>
</dbReference>